<evidence type="ECO:0000313" key="2">
    <source>
        <dbReference type="EMBL" id="SLM47060.1"/>
    </source>
</evidence>
<name>A0A1W1I221_9BACT</name>
<evidence type="ECO:0008006" key="4">
    <source>
        <dbReference type="Google" id="ProtNLM"/>
    </source>
</evidence>
<evidence type="ECO:0000313" key="3">
    <source>
        <dbReference type="Proteomes" id="UP000192042"/>
    </source>
</evidence>
<organism evidence="2 3">
    <name type="scientific">Nitrospira japonica</name>
    <dbReference type="NCBI Taxonomy" id="1325564"/>
    <lineage>
        <taxon>Bacteria</taxon>
        <taxon>Pseudomonadati</taxon>
        <taxon>Nitrospirota</taxon>
        <taxon>Nitrospiria</taxon>
        <taxon>Nitrospirales</taxon>
        <taxon>Nitrospiraceae</taxon>
        <taxon>Nitrospira</taxon>
    </lineage>
</organism>
<keyword evidence="3" id="KW-1185">Reference proteome</keyword>
<accession>A0A1W1I221</accession>
<dbReference type="STRING" id="1325564.NSJP_0888"/>
<evidence type="ECO:0000256" key="1">
    <source>
        <dbReference type="SAM" id="SignalP"/>
    </source>
</evidence>
<dbReference type="AlphaFoldDB" id="A0A1W1I221"/>
<proteinExistence type="predicted"/>
<protein>
    <recommendedName>
        <fullName evidence="4">Porin</fullName>
    </recommendedName>
</protein>
<keyword evidence="1" id="KW-0732">Signal</keyword>
<feature type="signal peptide" evidence="1">
    <location>
        <begin position="1"/>
        <end position="23"/>
    </location>
</feature>
<gene>
    <name evidence="2" type="ORF">NSJP_0888</name>
</gene>
<dbReference type="RefSeq" id="WP_080885650.1">
    <property type="nucleotide sequence ID" value="NZ_LT828648.1"/>
</dbReference>
<feature type="chain" id="PRO_5012935622" description="Porin" evidence="1">
    <location>
        <begin position="24"/>
        <end position="389"/>
    </location>
</feature>
<dbReference type="InterPro" id="IPR011486">
    <property type="entry name" value="BBP2"/>
</dbReference>
<dbReference type="OrthoDB" id="9769460at2"/>
<dbReference type="Pfam" id="PF07642">
    <property type="entry name" value="BBP2"/>
    <property type="match status" value="1"/>
</dbReference>
<sequence>MNRSLLRTFGLAVWLGASVIAVSASGEETPAEPSAEPARVDKPLWHYGGFIDLGYSLDFNFPANHFFRDRSTTPRVNELNLNMVAGYVRKDATESSRWGTEWLVQAGEDSKAFGFAVGVPNAPNSDVWRHFGRANASYLAPVGNGLTVQAGLFNSFIGYESLYAKDNGNYTRAWIADYSPYLMFGVNAQYDFNERWGGAFFIINDYFHLEHSNNVPSYGGQVRYTPASGWTVKETVYYGPDQSDTAMEFWRFFSDSIVEWKGEHLTLAFDYQIGTQRNASAPGNPRDFYTGGTLETRWHIAGPWAVSVRPEFYWDRNGLMTGSEQFIKAVTTTGEYRIPYKWTTTICRLEYRYDDSTGPGGGFFKGTNNVLTPGQQMLIFSVVGTFDSP</sequence>
<dbReference type="EMBL" id="LT828648">
    <property type="protein sequence ID" value="SLM47060.1"/>
    <property type="molecule type" value="Genomic_DNA"/>
</dbReference>
<reference evidence="2 3" key="1">
    <citation type="submission" date="2017-03" db="EMBL/GenBank/DDBJ databases">
        <authorList>
            <person name="Afonso C.L."/>
            <person name="Miller P.J."/>
            <person name="Scott M.A."/>
            <person name="Spackman E."/>
            <person name="Goraichik I."/>
            <person name="Dimitrov K.M."/>
            <person name="Suarez D.L."/>
            <person name="Swayne D.E."/>
        </authorList>
    </citation>
    <scope>NUCLEOTIDE SEQUENCE [LARGE SCALE GENOMIC DNA]</scope>
    <source>
        <strain evidence="2">Genome sequencing of Nitrospira japonica strain NJ11</strain>
    </source>
</reference>
<dbReference type="Proteomes" id="UP000192042">
    <property type="component" value="Chromosome I"/>
</dbReference>
<dbReference type="KEGG" id="nja:NSJP_0888"/>